<dbReference type="Proteomes" id="UP000193986">
    <property type="component" value="Unassembled WGS sequence"/>
</dbReference>
<comment type="function">
    <text evidence="1 10">Involved in cell fusion during mating by stabilizing the plasma membrane fusion event.</text>
</comment>
<evidence type="ECO:0000256" key="3">
    <source>
        <dbReference type="ARBA" id="ARBA00010780"/>
    </source>
</evidence>
<feature type="transmembrane region" description="Helical" evidence="10">
    <location>
        <begin position="72"/>
        <end position="93"/>
    </location>
</feature>
<evidence type="ECO:0000256" key="10">
    <source>
        <dbReference type="RuleBase" id="RU366035"/>
    </source>
</evidence>
<keyword evidence="7 10" id="KW-1133">Transmembrane helix</keyword>
<keyword evidence="9" id="KW-0325">Glycoprotein</keyword>
<keyword evidence="8 10" id="KW-0472">Membrane</keyword>
<keyword evidence="4 10" id="KW-1003">Cell membrane</keyword>
<protein>
    <recommendedName>
        <fullName evidence="10">Plasma membrane fusion protein PRM1</fullName>
    </recommendedName>
</protein>
<keyword evidence="5 10" id="KW-0812">Transmembrane</keyword>
<feature type="transmembrane region" description="Helical" evidence="10">
    <location>
        <begin position="144"/>
        <end position="168"/>
    </location>
</feature>
<reference evidence="12 13" key="1">
    <citation type="submission" date="2016-07" db="EMBL/GenBank/DDBJ databases">
        <title>Pervasive Adenine N6-methylation of Active Genes in Fungi.</title>
        <authorList>
            <consortium name="DOE Joint Genome Institute"/>
            <person name="Mondo S.J."/>
            <person name="Dannebaum R.O."/>
            <person name="Kuo R.C."/>
            <person name="Labutti K."/>
            <person name="Haridas S."/>
            <person name="Kuo A."/>
            <person name="Salamov A."/>
            <person name="Ahrendt S.R."/>
            <person name="Lipzen A."/>
            <person name="Sullivan W."/>
            <person name="Andreopoulos W.B."/>
            <person name="Clum A."/>
            <person name="Lindquist E."/>
            <person name="Daum C."/>
            <person name="Ramamoorthy G.K."/>
            <person name="Gryganskyi A."/>
            <person name="Culley D."/>
            <person name="Magnuson J.K."/>
            <person name="James T.Y."/>
            <person name="O'Malley M.A."/>
            <person name="Stajich J.E."/>
            <person name="Spatafora J.W."/>
            <person name="Visel A."/>
            <person name="Grigoriev I.V."/>
        </authorList>
    </citation>
    <scope>NUCLEOTIDE SEQUENCE [LARGE SCALE GENOMIC DNA]</scope>
    <source>
        <strain evidence="12 13">68-887.2</strain>
    </source>
</reference>
<evidence type="ECO:0000313" key="12">
    <source>
        <dbReference type="EMBL" id="ORY24192.1"/>
    </source>
</evidence>
<gene>
    <name evidence="12" type="ORF">BCR39DRAFT_582344</name>
</gene>
<comment type="similarity">
    <text evidence="3 10">Belongs to the PRM1 family.</text>
</comment>
<evidence type="ECO:0000256" key="11">
    <source>
        <dbReference type="SAM" id="MobiDB-lite"/>
    </source>
</evidence>
<proteinExistence type="inferred from homology"/>
<dbReference type="OrthoDB" id="10248838at2759"/>
<organism evidence="12 13">
    <name type="scientific">Naematelia encephala</name>
    <dbReference type="NCBI Taxonomy" id="71784"/>
    <lineage>
        <taxon>Eukaryota</taxon>
        <taxon>Fungi</taxon>
        <taxon>Dikarya</taxon>
        <taxon>Basidiomycota</taxon>
        <taxon>Agaricomycotina</taxon>
        <taxon>Tremellomycetes</taxon>
        <taxon>Tremellales</taxon>
        <taxon>Naemateliaceae</taxon>
        <taxon>Naematelia</taxon>
    </lineage>
</organism>
<dbReference type="GO" id="GO:0032220">
    <property type="term" value="P:plasma membrane fusion involved in cytogamy"/>
    <property type="evidence" value="ECO:0007669"/>
    <property type="project" value="TreeGrafter"/>
</dbReference>
<feature type="compositionally biased region" description="Basic and acidic residues" evidence="11">
    <location>
        <begin position="957"/>
        <end position="969"/>
    </location>
</feature>
<dbReference type="FunCoup" id="A0A1Y2ANU9">
    <property type="interactions" value="2"/>
</dbReference>
<evidence type="ECO:0000256" key="2">
    <source>
        <dbReference type="ARBA" id="ARBA00004651"/>
    </source>
</evidence>
<comment type="caution">
    <text evidence="12">The sequence shown here is derived from an EMBL/GenBank/DDBJ whole genome shotgun (WGS) entry which is preliminary data.</text>
</comment>
<feature type="compositionally biased region" description="Basic and acidic residues" evidence="11">
    <location>
        <begin position="791"/>
        <end position="800"/>
    </location>
</feature>
<evidence type="ECO:0000256" key="8">
    <source>
        <dbReference type="ARBA" id="ARBA00023136"/>
    </source>
</evidence>
<comment type="caution">
    <text evidence="10">Lacks conserved residue(s) required for the propagation of feature annotation.</text>
</comment>
<feature type="transmembrane region" description="Helical" evidence="10">
    <location>
        <begin position="651"/>
        <end position="672"/>
    </location>
</feature>
<evidence type="ECO:0000256" key="1">
    <source>
        <dbReference type="ARBA" id="ARBA00002512"/>
    </source>
</evidence>
<feature type="region of interest" description="Disordered" evidence="11">
    <location>
        <begin position="1"/>
        <end position="62"/>
    </location>
</feature>
<keyword evidence="6 10" id="KW-0184">Conjugation</keyword>
<dbReference type="PANTHER" id="PTHR31030:SF1">
    <property type="entry name" value="PLASMA MEMBRANE FUSION PROTEIN PRM1"/>
    <property type="match status" value="1"/>
</dbReference>
<accession>A0A1Y2ANU9</accession>
<dbReference type="EMBL" id="MCFC01000070">
    <property type="protein sequence ID" value="ORY24192.1"/>
    <property type="molecule type" value="Genomic_DNA"/>
</dbReference>
<dbReference type="GO" id="GO:0005886">
    <property type="term" value="C:plasma membrane"/>
    <property type="evidence" value="ECO:0007669"/>
    <property type="project" value="UniProtKB-SubCell"/>
</dbReference>
<feature type="transmembrane region" description="Helical" evidence="10">
    <location>
        <begin position="357"/>
        <end position="376"/>
    </location>
</feature>
<dbReference type="PANTHER" id="PTHR31030">
    <property type="entry name" value="PLASMA MEMBRANE FUSION PROTEIN PRM1"/>
    <property type="match status" value="1"/>
</dbReference>
<feature type="transmembrane region" description="Helical" evidence="10">
    <location>
        <begin position="105"/>
        <end position="123"/>
    </location>
</feature>
<dbReference type="GO" id="GO:0043332">
    <property type="term" value="C:mating projection tip"/>
    <property type="evidence" value="ECO:0007669"/>
    <property type="project" value="UniProtKB-UniRule"/>
</dbReference>
<evidence type="ECO:0000256" key="4">
    <source>
        <dbReference type="ARBA" id="ARBA00022475"/>
    </source>
</evidence>
<evidence type="ECO:0000256" key="7">
    <source>
        <dbReference type="ARBA" id="ARBA00022989"/>
    </source>
</evidence>
<keyword evidence="13" id="KW-1185">Reference proteome</keyword>
<feature type="compositionally biased region" description="Polar residues" evidence="11">
    <location>
        <begin position="808"/>
        <end position="821"/>
    </location>
</feature>
<evidence type="ECO:0000256" key="6">
    <source>
        <dbReference type="ARBA" id="ARBA00022971"/>
    </source>
</evidence>
<evidence type="ECO:0000256" key="5">
    <source>
        <dbReference type="ARBA" id="ARBA00022692"/>
    </source>
</evidence>
<dbReference type="InParanoid" id="A0A1Y2ANU9"/>
<feature type="region of interest" description="Disordered" evidence="11">
    <location>
        <begin position="1029"/>
        <end position="1060"/>
    </location>
</feature>
<dbReference type="AlphaFoldDB" id="A0A1Y2ANU9"/>
<comment type="subcellular location">
    <subcellularLocation>
        <location evidence="2 10">Cell membrane</location>
        <topology evidence="2 10">Multi-pass membrane protein</topology>
    </subcellularLocation>
</comment>
<feature type="region of interest" description="Disordered" evidence="11">
    <location>
        <begin position="787"/>
        <end position="821"/>
    </location>
</feature>
<sequence>MSDQHLAPPRPGFINPEDTVPLSPPHRPPFAHYHSSTSLPATPRTPYPPSNIPSQPTSSSTLTPYLTLPPRLLLTTLSPALLPLILTIAHLIANRSSTASLASSLKSSVLSACAGLATGAASLQTMPRYLAMQTNAAAIQAGQATIIGIGTALMDVVTILEVVLNFMVDTYRSMLMCTIELAVRGTLEILIGAVQTISGGVTDSLNAVRTNIQSDISSANNVIQQAVAKVNTVTSNIGVTISVPTFSVPSLTSLENVTIPTGFEDTLIKLNNTLPSLDDLRDKIDSIIDTPFELLKSDINSTRLEIAVSFNASALPVPSLSSLAASQGNSIQDTLCSDLDTSLIDDTAKALHKVSNVAIGLMFFLLFLVWGAMCFWEWRKWRAMKETVATIEDEWARTGSRDPWRVVAIVEHPVLERYGTAILHRLTLAERTRTNIRWYLGYLAHPTCLALLFIALLGFLSLQFQILALNAIKSHARENANATVAASTSSLTAKLNDMALNESRQYALEFNNAMTQYQQRINDDLFGSWFNTTAVTLNATLVEFYNGVEQALNLTFGGTILYGPVNTFIYCILGSKITNLEQGLTWLQANAHVTLPMISDDVLTLSNDSMNELVAPISSAAVGSSGNSTDDGIVGTLIDHFEQALVTERNFYAILLGVWIGFALIGLAVVMWHSGGRERYLAYRGRNTNERGDNAVKSTIWPWTQKSHPIYDGYTEKERQFRGISPSPAPVPVPVPRIVEPGNDSSATSFFDPRRSVDPIRPITERKGTFGSTFSSLAAPGQAFLKMTNRSRSDDGRARLVEGGASSEKYNSTYQDSSATRMETPPPFWVNKFYRAVENAKAYFPTRGQRLGAELMRGASQRTERSFGASQVPTPVVATSAEWRIREPSWTMIDPRVIGRDIDGSDSRYPILASSSTNTAPHPVYPRPMSRAPTIQEGTYLTNPFQEPLTPPPPLPTKHDSIDYLQRDNDDNDDADEENYHARRAREELVSPSSSSTKSYWLGQASVQSAARVQTGTSALATILANMERRQQPTEQARVNVDPFVTPFDDEHESGSMRRI</sequence>
<evidence type="ECO:0000256" key="9">
    <source>
        <dbReference type="ARBA" id="ARBA00023180"/>
    </source>
</evidence>
<dbReference type="STRING" id="71784.A0A1Y2ANU9"/>
<evidence type="ECO:0000313" key="13">
    <source>
        <dbReference type="Proteomes" id="UP000193986"/>
    </source>
</evidence>
<feature type="transmembrane region" description="Helical" evidence="10">
    <location>
        <begin position="439"/>
        <end position="462"/>
    </location>
</feature>
<feature type="compositionally biased region" description="Low complexity" evidence="11">
    <location>
        <begin position="53"/>
        <end position="62"/>
    </location>
</feature>
<name>A0A1Y2ANU9_9TREE</name>
<dbReference type="InterPro" id="IPR026777">
    <property type="entry name" value="PRM1"/>
</dbReference>
<feature type="region of interest" description="Disordered" evidence="11">
    <location>
        <begin position="942"/>
        <end position="976"/>
    </location>
</feature>